<dbReference type="InterPro" id="IPR006626">
    <property type="entry name" value="PbH1"/>
</dbReference>
<dbReference type="NCBIfam" id="TIGR03804">
    <property type="entry name" value="para_beta_helix"/>
    <property type="match status" value="3"/>
</dbReference>
<dbReference type="InterPro" id="IPR039448">
    <property type="entry name" value="Beta_helix"/>
</dbReference>
<dbReference type="InterPro" id="IPR011050">
    <property type="entry name" value="Pectin_lyase_fold/virulence"/>
</dbReference>
<dbReference type="Gene3D" id="2.160.20.10">
    <property type="entry name" value="Single-stranded right-handed beta-helix, Pectin lyase-like"/>
    <property type="match status" value="2"/>
</dbReference>
<comment type="caution">
    <text evidence="2">The sequence shown here is derived from an EMBL/GenBank/DDBJ whole genome shotgun (WGS) entry which is preliminary data.</text>
</comment>
<feature type="non-terminal residue" evidence="2">
    <location>
        <position position="266"/>
    </location>
</feature>
<sequence>LARNSSQHGIWFQGNSYGTVTDCIISNNWGFGFYIGSYNSNIAAVNNTIYGNGDGFRITNSVECFLRNNIMYDNVDNFKVGGETIEKYRHDINTSNIVDGKPIYYLVGADGYVLEGAVNIGYIAFISSTNVTLRNLDLHGISVMLADTTNSTIENVNFSNNHLYLWGSSYNNITNCVFYNIFATALFLSWSDNNTIAGCDIHHNTQLWCGRTLHLYESENNLIINCDINDNGGENTVAFRYSPHNQVINCNIYNNTGGGFVLSYSS</sequence>
<accession>X1CR86</accession>
<name>X1CR86_9ZZZZ</name>
<dbReference type="InterPro" id="IPR012334">
    <property type="entry name" value="Pectin_lyas_fold"/>
</dbReference>
<organism evidence="2">
    <name type="scientific">marine sediment metagenome</name>
    <dbReference type="NCBI Taxonomy" id="412755"/>
    <lineage>
        <taxon>unclassified sequences</taxon>
        <taxon>metagenomes</taxon>
        <taxon>ecological metagenomes</taxon>
    </lineage>
</organism>
<evidence type="ECO:0000313" key="2">
    <source>
        <dbReference type="EMBL" id="GAH10327.1"/>
    </source>
</evidence>
<dbReference type="SMART" id="SM00710">
    <property type="entry name" value="PbH1"/>
    <property type="match status" value="7"/>
</dbReference>
<proteinExistence type="predicted"/>
<dbReference type="EMBL" id="BART01029748">
    <property type="protein sequence ID" value="GAH10327.1"/>
    <property type="molecule type" value="Genomic_DNA"/>
</dbReference>
<feature type="domain" description="Right handed beta helix" evidence="1">
    <location>
        <begin position="4"/>
        <end position="82"/>
    </location>
</feature>
<dbReference type="InterPro" id="IPR022441">
    <property type="entry name" value="Para_beta_helix_rpt-2"/>
</dbReference>
<feature type="non-terminal residue" evidence="2">
    <location>
        <position position="1"/>
    </location>
</feature>
<dbReference type="AlphaFoldDB" id="X1CR86"/>
<feature type="domain" description="Right handed beta helix" evidence="1">
    <location>
        <begin position="145"/>
        <end position="266"/>
    </location>
</feature>
<evidence type="ECO:0000259" key="1">
    <source>
        <dbReference type="Pfam" id="PF13229"/>
    </source>
</evidence>
<gene>
    <name evidence="2" type="ORF">S01H4_52125</name>
</gene>
<dbReference type="Pfam" id="PF13229">
    <property type="entry name" value="Beta_helix"/>
    <property type="match status" value="2"/>
</dbReference>
<protein>
    <recommendedName>
        <fullName evidence="1">Right handed beta helix domain-containing protein</fullName>
    </recommendedName>
</protein>
<reference evidence="2" key="1">
    <citation type="journal article" date="2014" name="Front. Microbiol.">
        <title>High frequency of phylogenetically diverse reductive dehalogenase-homologous genes in deep subseafloor sedimentary metagenomes.</title>
        <authorList>
            <person name="Kawai M."/>
            <person name="Futagami T."/>
            <person name="Toyoda A."/>
            <person name="Takaki Y."/>
            <person name="Nishi S."/>
            <person name="Hori S."/>
            <person name="Arai W."/>
            <person name="Tsubouchi T."/>
            <person name="Morono Y."/>
            <person name="Uchiyama I."/>
            <person name="Ito T."/>
            <person name="Fujiyama A."/>
            <person name="Inagaki F."/>
            <person name="Takami H."/>
        </authorList>
    </citation>
    <scope>NUCLEOTIDE SEQUENCE</scope>
    <source>
        <strain evidence="2">Expedition CK06-06</strain>
    </source>
</reference>
<dbReference type="SUPFAM" id="SSF51126">
    <property type="entry name" value="Pectin lyase-like"/>
    <property type="match status" value="2"/>
</dbReference>